<name>A0A426X9Z3_ENSVE</name>
<proteinExistence type="predicted"/>
<dbReference type="Proteomes" id="UP000287651">
    <property type="component" value="Unassembled WGS sequence"/>
</dbReference>
<sequence>MGDVISSGVGGVSRDLGWRGKVEVEIEGEHLVQRRRSVARVEIHDGGVRVAMNAAGHRGARISDDRGWTQREEVVATDRSRFFRSDDRRVEEEVWVPRRHCGGGDGRVWLEGKPLAAADDAATVVNIEVERGREPDLERRFGGFPVGGLHRAALASGAAGVRIVIRAGEVGLGLGTAELAGGVVVRPRRSARAASSAVSKVPSQTRLFFPGSRISAAYLPHGRFLTPRKCVSFPPLPPTPPAAANFSVDAMGNDLGSRLQQTARDVSSGPAAAEGWAAVRPARGDGARGGGLAEWTAEMSRLGNNDDPPSDVGYRDGASLRVSDSGRYVAIWPCT</sequence>
<evidence type="ECO:0000313" key="2">
    <source>
        <dbReference type="Proteomes" id="UP000287651"/>
    </source>
</evidence>
<evidence type="ECO:0000313" key="1">
    <source>
        <dbReference type="EMBL" id="RRT36307.1"/>
    </source>
</evidence>
<gene>
    <name evidence="1" type="ORF">B296_00040186</name>
</gene>
<comment type="caution">
    <text evidence="1">The sequence shown here is derived from an EMBL/GenBank/DDBJ whole genome shotgun (WGS) entry which is preliminary data.</text>
</comment>
<dbReference type="AlphaFoldDB" id="A0A426X9Z3"/>
<accession>A0A426X9Z3</accession>
<protein>
    <submittedName>
        <fullName evidence="1">Uncharacterized protein</fullName>
    </submittedName>
</protein>
<reference evidence="1 2" key="1">
    <citation type="journal article" date="2014" name="Agronomy (Basel)">
        <title>A Draft Genome Sequence for Ensete ventricosum, the Drought-Tolerant Tree Against Hunger.</title>
        <authorList>
            <person name="Harrison J."/>
            <person name="Moore K.A."/>
            <person name="Paszkiewicz K."/>
            <person name="Jones T."/>
            <person name="Grant M."/>
            <person name="Ambacheew D."/>
            <person name="Muzemil S."/>
            <person name="Studholme D.J."/>
        </authorList>
    </citation>
    <scope>NUCLEOTIDE SEQUENCE [LARGE SCALE GENOMIC DNA]</scope>
</reference>
<organism evidence="1 2">
    <name type="scientific">Ensete ventricosum</name>
    <name type="common">Abyssinian banana</name>
    <name type="synonym">Musa ensete</name>
    <dbReference type="NCBI Taxonomy" id="4639"/>
    <lineage>
        <taxon>Eukaryota</taxon>
        <taxon>Viridiplantae</taxon>
        <taxon>Streptophyta</taxon>
        <taxon>Embryophyta</taxon>
        <taxon>Tracheophyta</taxon>
        <taxon>Spermatophyta</taxon>
        <taxon>Magnoliopsida</taxon>
        <taxon>Liliopsida</taxon>
        <taxon>Zingiberales</taxon>
        <taxon>Musaceae</taxon>
        <taxon>Ensete</taxon>
    </lineage>
</organism>
<dbReference type="EMBL" id="AMZH03023770">
    <property type="protein sequence ID" value="RRT36307.1"/>
    <property type="molecule type" value="Genomic_DNA"/>
</dbReference>